<dbReference type="InterPro" id="IPR000602">
    <property type="entry name" value="Glyco_hydro_38_N"/>
</dbReference>
<dbReference type="SUPFAM" id="SSF74650">
    <property type="entry name" value="Galactose mutarotase-like"/>
    <property type="match status" value="1"/>
</dbReference>
<dbReference type="InterPro" id="IPR027291">
    <property type="entry name" value="Glyco_hydro_38_N_sf"/>
</dbReference>
<dbReference type="Pfam" id="PF07748">
    <property type="entry name" value="Glyco_hydro_38C"/>
    <property type="match status" value="1"/>
</dbReference>
<protein>
    <submittedName>
        <fullName evidence="6">Alpha-mannosidase</fullName>
    </submittedName>
</protein>
<dbReference type="InterPro" id="IPR011330">
    <property type="entry name" value="Glyco_hydro/deAcase_b/a-brl"/>
</dbReference>
<accession>A0ABU9DMB4</accession>
<evidence type="ECO:0000256" key="2">
    <source>
        <dbReference type="ARBA" id="ARBA00022723"/>
    </source>
</evidence>
<dbReference type="PANTHER" id="PTHR46017">
    <property type="entry name" value="ALPHA-MANNOSIDASE 2C1"/>
    <property type="match status" value="1"/>
</dbReference>
<dbReference type="InterPro" id="IPR011682">
    <property type="entry name" value="Glyco_hydro_38_C"/>
</dbReference>
<dbReference type="InterPro" id="IPR041147">
    <property type="entry name" value="GH38_C"/>
</dbReference>
<dbReference type="Gene3D" id="1.20.1270.50">
    <property type="entry name" value="Glycoside hydrolase family 38, central domain"/>
    <property type="match status" value="1"/>
</dbReference>
<dbReference type="InterPro" id="IPR015341">
    <property type="entry name" value="Glyco_hydro_38_cen"/>
</dbReference>
<dbReference type="InterPro" id="IPR028995">
    <property type="entry name" value="Glyco_hydro_57/38_cen_sf"/>
</dbReference>
<dbReference type="InterPro" id="IPR011013">
    <property type="entry name" value="Gal_mutarotase_sf_dom"/>
</dbReference>
<dbReference type="Gene3D" id="2.70.98.30">
    <property type="entry name" value="Golgi alpha-mannosidase II, domain 4"/>
    <property type="match status" value="1"/>
</dbReference>
<evidence type="ECO:0000313" key="6">
    <source>
        <dbReference type="EMBL" id="MEK8129342.1"/>
    </source>
</evidence>
<comment type="similarity">
    <text evidence="1">Belongs to the glycosyl hydrolase 38 family.</text>
</comment>
<keyword evidence="2" id="KW-0479">Metal-binding</keyword>
<dbReference type="SUPFAM" id="SSF88713">
    <property type="entry name" value="Glycoside hydrolase/deacetylase"/>
    <property type="match status" value="1"/>
</dbReference>
<feature type="domain" description="Glycoside hydrolase family 38 central" evidence="5">
    <location>
        <begin position="518"/>
        <end position="597"/>
    </location>
</feature>
<proteinExistence type="inferred from homology"/>
<dbReference type="InterPro" id="IPR037094">
    <property type="entry name" value="Glyco_hydro_38_cen_sf"/>
</dbReference>
<reference evidence="6 7" key="1">
    <citation type="submission" date="2024-04" db="EMBL/GenBank/DDBJ databases">
        <title>draft genome sequnece of Paenibacillus filicis.</title>
        <authorList>
            <person name="Kim D.-U."/>
        </authorList>
    </citation>
    <scope>NUCLEOTIDE SEQUENCE [LARGE SCALE GENOMIC DNA]</scope>
    <source>
        <strain evidence="6 7">KACC14197</strain>
    </source>
</reference>
<dbReference type="Proteomes" id="UP001469365">
    <property type="component" value="Unassembled WGS sequence"/>
</dbReference>
<dbReference type="SMART" id="SM00872">
    <property type="entry name" value="Alpha-mann_mid"/>
    <property type="match status" value="1"/>
</dbReference>
<keyword evidence="4" id="KW-0326">Glycosidase</keyword>
<dbReference type="CDD" id="cd10789">
    <property type="entry name" value="GH38N_AMII_ER_cytosolic"/>
    <property type="match status" value="1"/>
</dbReference>
<dbReference type="Gene3D" id="2.60.40.2220">
    <property type="match status" value="1"/>
</dbReference>
<evidence type="ECO:0000256" key="4">
    <source>
        <dbReference type="ARBA" id="ARBA00023295"/>
    </source>
</evidence>
<keyword evidence="7" id="KW-1185">Reference proteome</keyword>
<evidence type="ECO:0000256" key="1">
    <source>
        <dbReference type="ARBA" id="ARBA00009792"/>
    </source>
</evidence>
<name>A0ABU9DMB4_9BACL</name>
<dbReference type="RefSeq" id="WP_341416441.1">
    <property type="nucleotide sequence ID" value="NZ_JBBPCC010000009.1"/>
</dbReference>
<organism evidence="6 7">
    <name type="scientific">Paenibacillus filicis</name>
    <dbReference type="NCBI Taxonomy" id="669464"/>
    <lineage>
        <taxon>Bacteria</taxon>
        <taxon>Bacillati</taxon>
        <taxon>Bacillota</taxon>
        <taxon>Bacilli</taxon>
        <taxon>Bacillales</taxon>
        <taxon>Paenibacillaceae</taxon>
        <taxon>Paenibacillus</taxon>
    </lineage>
</organism>
<dbReference type="Pfam" id="PF17677">
    <property type="entry name" value="Glyco_hydro38C2"/>
    <property type="match status" value="1"/>
</dbReference>
<evidence type="ECO:0000256" key="3">
    <source>
        <dbReference type="ARBA" id="ARBA00022801"/>
    </source>
</evidence>
<comment type="caution">
    <text evidence="6">The sequence shown here is derived from an EMBL/GenBank/DDBJ whole genome shotgun (WGS) entry which is preliminary data.</text>
</comment>
<dbReference type="Pfam" id="PF09261">
    <property type="entry name" value="Alpha-mann_mid"/>
    <property type="match status" value="1"/>
</dbReference>
<keyword evidence="3" id="KW-0378">Hydrolase</keyword>
<dbReference type="SUPFAM" id="SSF88688">
    <property type="entry name" value="Families 57/38 glycoside transferase middle domain"/>
    <property type="match status" value="1"/>
</dbReference>
<dbReference type="Gene3D" id="3.20.110.10">
    <property type="entry name" value="Glycoside hydrolase 38, N terminal domain"/>
    <property type="match status" value="1"/>
</dbReference>
<evidence type="ECO:0000259" key="5">
    <source>
        <dbReference type="SMART" id="SM00872"/>
    </source>
</evidence>
<gene>
    <name evidence="6" type="ORF">WMW72_15660</name>
</gene>
<evidence type="ECO:0000313" key="7">
    <source>
        <dbReference type="Proteomes" id="UP001469365"/>
    </source>
</evidence>
<dbReference type="EMBL" id="JBBPCC010000009">
    <property type="protein sequence ID" value="MEK8129342.1"/>
    <property type="molecule type" value="Genomic_DNA"/>
</dbReference>
<dbReference type="PANTHER" id="PTHR46017:SF1">
    <property type="entry name" value="ALPHA-MANNOSIDASE 2C1"/>
    <property type="match status" value="1"/>
</dbReference>
<sequence>MHWTVEKLEDRIRLLDPFRYRDGAALSCRWLEDEEGLVGAYPPDFSQAAEVHPGVRWSGKDRYVWLNVLVEVPLDWQGRKVFGRFDFGRTGGGGNSGFESLLFIGGEPYQGVDSNHQEVLLPADAAGRTLDLSFRLWSGLGGYDSQATLEHHIARAELCWLDEAADDLFYTSRAVLDTVKLLGDQRTEHHELLALLDGAYLLLDWSRPGSEDFYASVRSAQEALQEGLGKLSKHHAVTVQCIGHTHIDVAWLWRLKHTREKAARSFSTVLRLMEQYPEYIFLQTQPQLYAYIKTDYPEIYEAIRERVADGRWEAGGAMWLEADCNLTSGESLVRQLLYGIRFFQQEFGVTCRYLWLPDVFGYSWALPQILRKSGIQAFMTTKISWNQYNRMPHDTFHWRGIDGTEILTHFITTPDPGGSEGTFYYTYNGAITPSTIQGIWEAYRDKAVNRKLLLAYGYGDGGGGVNRDMLEMRQRLSTMPGLPQVTTGRADAYFEELLETVEETGSYVHTWDGELYLELHRGTYTSQAYNKRMNRKLELLYKETEWMAVRQALTGGWERYPQEELYEGWKIILRHQFHDIIPGSSIREVYADSREEYAEAEQIALRIWRQAAEALTEAGGQRLANSGPLPGAEWSAGADIMVGSSRSFTVWNNASWERTELVAIPADSGLGAGSWKDSSGAKLAAQRSAAGDEWLVRVLSVPSLGQAVVTFVPGEEQSDCGSQDSPFRAEPGRIESPYHIVEWNETGQLIRIYDKQAEREVLAPGQLGNVLEVFEDKPKGRHEAWDIDLFYQEKRRVIDELQEVRIVENGPLYAVVEFRWSYMDSHVRQRMVLYAHSKRIDFDTHVHWHEQRQLLKAAFPVDIRATEATYDIQFGNVKRPTHWNTSWDYARFESVGHQWADLSERSYGVSLLNDCKYGYDIKDNRLRLTLIKSAKVPDPTADQGEHRFVYALFPHSGDWLEGGTVQAAYALNQPLSVSEGAAGALPGSLFRVWESDGARVMVDAVKKAEDGRKVVLRLHEYAGNRGKLTISSDYGIVSWQECDLLEQPEGELVEQPEFHGEVKPYEIRTFLVTFAD</sequence>
<dbReference type="Pfam" id="PF01074">
    <property type="entry name" value="Glyco_hydro_38N"/>
    <property type="match status" value="1"/>
</dbReference>